<reference evidence="8 9" key="1">
    <citation type="submission" date="2018-11" db="EMBL/GenBank/DDBJ databases">
        <title>Sequencing the genomes of 1000 actinobacteria strains.</title>
        <authorList>
            <person name="Klenk H.-P."/>
        </authorList>
    </citation>
    <scope>NUCLEOTIDE SEQUENCE [LARGE SCALE GENOMIC DNA]</scope>
    <source>
        <strain evidence="8 9">DSM 13521</strain>
    </source>
</reference>
<evidence type="ECO:0000259" key="6">
    <source>
        <dbReference type="Pfam" id="PF03633"/>
    </source>
</evidence>
<dbReference type="SUPFAM" id="SSF48208">
    <property type="entry name" value="Six-hairpin glycosidases"/>
    <property type="match status" value="1"/>
</dbReference>
<dbReference type="InterPro" id="IPR011013">
    <property type="entry name" value="Gal_mutarotase_sf_dom"/>
</dbReference>
<dbReference type="InterPro" id="IPR005195">
    <property type="entry name" value="Glyco_hydro_65_M"/>
</dbReference>
<keyword evidence="9" id="KW-1185">Reference proteome</keyword>
<evidence type="ECO:0000256" key="1">
    <source>
        <dbReference type="ARBA" id="ARBA00006768"/>
    </source>
</evidence>
<dbReference type="InterPro" id="IPR008928">
    <property type="entry name" value="6-hairpin_glycosidase_sf"/>
</dbReference>
<feature type="binding site" evidence="4">
    <location>
        <begin position="392"/>
        <end position="393"/>
    </location>
    <ligand>
        <name>substrate</name>
    </ligand>
</feature>
<evidence type="ECO:0000259" key="7">
    <source>
        <dbReference type="Pfam" id="PF03636"/>
    </source>
</evidence>
<feature type="domain" description="Glycoside hydrolase family 65 central catalytic" evidence="5">
    <location>
        <begin position="358"/>
        <end position="723"/>
    </location>
</feature>
<dbReference type="EMBL" id="RKHQ01000001">
    <property type="protein sequence ID" value="ROR97039.1"/>
    <property type="molecule type" value="Genomic_DNA"/>
</dbReference>
<name>A0A3N2DB63_9MICO</name>
<evidence type="ECO:0000313" key="9">
    <source>
        <dbReference type="Proteomes" id="UP000275356"/>
    </source>
</evidence>
<evidence type="ECO:0000256" key="4">
    <source>
        <dbReference type="PIRSR" id="PIRSR036289-51"/>
    </source>
</evidence>
<dbReference type="GO" id="GO:0016757">
    <property type="term" value="F:glycosyltransferase activity"/>
    <property type="evidence" value="ECO:0007669"/>
    <property type="project" value="UniProtKB-ARBA"/>
</dbReference>
<dbReference type="InterPro" id="IPR017045">
    <property type="entry name" value="Malt_Pase/Glycosyl_Hdrlase"/>
</dbReference>
<dbReference type="InterPro" id="IPR012341">
    <property type="entry name" value="6hp_glycosidase-like_sf"/>
</dbReference>
<dbReference type="AlphaFoldDB" id="A0A3N2DB63"/>
<evidence type="ECO:0000256" key="2">
    <source>
        <dbReference type="ARBA" id="ARBA00023295"/>
    </source>
</evidence>
<dbReference type="Proteomes" id="UP000275356">
    <property type="component" value="Unassembled WGS sequence"/>
</dbReference>
<keyword evidence="2" id="KW-0326">Glycosidase</keyword>
<dbReference type="GO" id="GO:0030246">
    <property type="term" value="F:carbohydrate binding"/>
    <property type="evidence" value="ECO:0007669"/>
    <property type="project" value="InterPro"/>
</dbReference>
<dbReference type="InterPro" id="IPR005194">
    <property type="entry name" value="Glyco_hydro_65_C"/>
</dbReference>
<feature type="active site" description="Proton donor" evidence="3">
    <location>
        <position position="523"/>
    </location>
</feature>
<dbReference type="GO" id="GO:0004553">
    <property type="term" value="F:hydrolase activity, hydrolyzing O-glycosyl compounds"/>
    <property type="evidence" value="ECO:0007669"/>
    <property type="project" value="TreeGrafter"/>
</dbReference>
<dbReference type="Pfam" id="PF03632">
    <property type="entry name" value="Glyco_hydro_65m"/>
    <property type="match status" value="1"/>
</dbReference>
<evidence type="ECO:0000256" key="3">
    <source>
        <dbReference type="PIRSR" id="PIRSR036289-50"/>
    </source>
</evidence>
<dbReference type="Pfam" id="PF03633">
    <property type="entry name" value="Glyco_hydro_65C"/>
    <property type="match status" value="1"/>
</dbReference>
<dbReference type="GO" id="GO:0005975">
    <property type="term" value="P:carbohydrate metabolic process"/>
    <property type="evidence" value="ECO:0007669"/>
    <property type="project" value="InterPro"/>
</dbReference>
<evidence type="ECO:0000259" key="5">
    <source>
        <dbReference type="Pfam" id="PF03632"/>
    </source>
</evidence>
<dbReference type="RefSeq" id="WP_123739138.1">
    <property type="nucleotide sequence ID" value="NZ_CALFQU010000010.1"/>
</dbReference>
<dbReference type="Gene3D" id="2.60.420.10">
    <property type="entry name" value="Maltose phosphorylase, domain 3"/>
    <property type="match status" value="1"/>
</dbReference>
<feature type="binding site" evidence="4">
    <location>
        <begin position="635"/>
        <end position="636"/>
    </location>
    <ligand>
        <name>substrate</name>
    </ligand>
</feature>
<feature type="domain" description="Glycoside hydrolase family 65 C-terminal" evidence="6">
    <location>
        <begin position="733"/>
        <end position="795"/>
    </location>
</feature>
<dbReference type="SUPFAM" id="SSF74650">
    <property type="entry name" value="Galactose mutarotase-like"/>
    <property type="match status" value="1"/>
</dbReference>
<sequence>MIRTVDDILDPLDRTRFPIDPWALTEIRYDESDLGVTETLFAVANGYLGLRGNVEEGRDSHTHGTFVNGFHETWPIRHAEDAYGFAKVGQTMVNVPDPKTMRIYVDDEPLLLAVADLERYERSLDFREGVLNRDLVWRTPSGKRVHIRSRRMVSFAERHLAVMTYELTMLDSHAPVAVSCQILNRQDGQDEYHVPSAAMGEGFDPRRAAALDGRVLQPELHWEEVTDAGTRHALGYRVTNSGMTLAMVADNWITTTDAHETRTEISEDLAKVTYRIDATPGTTTTITKVVSVHTSRGVPPVELVSRGRRTLDRVRGHEGGASAGVAAAFETQRAWLADFWQRSDVEIGGQPALEQAVRWNLFQLLQAAARAEGTGIPVKGMTGSGYDGHYFWDTEIYVLPFLTYTSPSVARNALRFRYTMLDAARRRAVEVNQRGALFPWRTINGEEASAYYAAGTAQYHIDADISHAVSQYVAATGDEEFLAREAIDILVETARLWADLGFWRRGADGVEQFHIHGVTGPDEYTAVVNDNLFTNVMARANLRAAVRDLGWLSECDPGAYALAVTRLGLTEAEIAEFARAADGMHIPFDERLGIHPQDDDFLLKEVWDLANTPADKRPLLLHYHPLVIYRHQVLKQADVVLALYLQGDEFSAEEKLADFEYYDPLTTGDSTLSAAAQSIIAAEVGYADLAEEYFAAACFVDLADLHANADAGAHVASIGGVWNALVAGFGGFRDFAGAWSFDPRLPRDWEYLRFRLTLQGTRLLVTVRHYEIAFDLETGPADSIDVVVEGAVVTVPRGETTTVHLTGVETRTGRPSLRDIEGAVREDGSIITATVPSHPELDGDSPDAE</sequence>
<protein>
    <submittedName>
        <fullName evidence="8">Alpha,alpha-trehalose phosphorylase</fullName>
    </submittedName>
</protein>
<keyword evidence="2" id="KW-0378">Hydrolase</keyword>
<comment type="similarity">
    <text evidence="1">Belongs to the glycosyl hydrolase 65 family.</text>
</comment>
<dbReference type="Pfam" id="PF03636">
    <property type="entry name" value="Glyco_hydro_65N"/>
    <property type="match status" value="1"/>
</dbReference>
<dbReference type="OrthoDB" id="9816160at2"/>
<evidence type="ECO:0000313" key="8">
    <source>
        <dbReference type="EMBL" id="ROR97039.1"/>
    </source>
</evidence>
<proteinExistence type="inferred from homology"/>
<dbReference type="InterPro" id="IPR037018">
    <property type="entry name" value="GH65_N"/>
</dbReference>
<dbReference type="PANTHER" id="PTHR11051:SF13">
    <property type="entry name" value="GLYCOSYL TRANSFERASE"/>
    <property type="match status" value="1"/>
</dbReference>
<dbReference type="PIRSF" id="PIRSF036289">
    <property type="entry name" value="Glycosyl_hydrolase_malt_phosph"/>
    <property type="match status" value="1"/>
</dbReference>
<gene>
    <name evidence="8" type="ORF">EDD28_1632</name>
</gene>
<feature type="domain" description="Glycoside hydrolase family 65 N-terminal" evidence="7">
    <location>
        <begin position="26"/>
        <end position="296"/>
    </location>
</feature>
<accession>A0A3N2DB63</accession>
<dbReference type="Gene3D" id="2.70.98.40">
    <property type="entry name" value="Glycoside hydrolase, family 65, N-terminal domain"/>
    <property type="match status" value="1"/>
</dbReference>
<comment type="caution">
    <text evidence="8">The sequence shown here is derived from an EMBL/GenBank/DDBJ whole genome shotgun (WGS) entry which is preliminary data.</text>
</comment>
<dbReference type="InterPro" id="IPR005196">
    <property type="entry name" value="Glyco_hydro_65_N"/>
</dbReference>
<dbReference type="Gene3D" id="1.50.10.10">
    <property type="match status" value="1"/>
</dbReference>
<organism evidence="8 9">
    <name type="scientific">Salana multivorans</name>
    <dbReference type="NCBI Taxonomy" id="120377"/>
    <lineage>
        <taxon>Bacteria</taxon>
        <taxon>Bacillati</taxon>
        <taxon>Actinomycetota</taxon>
        <taxon>Actinomycetes</taxon>
        <taxon>Micrococcales</taxon>
        <taxon>Beutenbergiaceae</taxon>
        <taxon>Salana</taxon>
    </lineage>
</organism>
<dbReference type="PANTHER" id="PTHR11051">
    <property type="entry name" value="GLYCOSYL HYDROLASE-RELATED"/>
    <property type="match status" value="1"/>
</dbReference>